<reference evidence="2 3" key="1">
    <citation type="submission" date="2016-10" db="EMBL/GenBank/DDBJ databases">
        <authorList>
            <person name="Varghese N."/>
            <person name="Submissions S."/>
        </authorList>
    </citation>
    <scope>NUCLEOTIDE SEQUENCE [LARGE SCALE GENOMIC DNA]</scope>
    <source>
        <strain evidence="2 3">LMG 22274</strain>
    </source>
</reference>
<feature type="transmembrane region" description="Helical" evidence="1">
    <location>
        <begin position="94"/>
        <end position="113"/>
    </location>
</feature>
<dbReference type="Proteomes" id="UP000183529">
    <property type="component" value="Unassembled WGS sequence"/>
</dbReference>
<comment type="caution">
    <text evidence="2">The sequence shown here is derived from an EMBL/GenBank/DDBJ whole genome shotgun (WGS) entry which is preliminary data.</text>
</comment>
<dbReference type="RefSeq" id="WP_074987111.1">
    <property type="nucleotide sequence ID" value="NZ_CADFGN010000015.1"/>
</dbReference>
<name>A0AAQ1JXN3_9BURK</name>
<keyword evidence="1" id="KW-0812">Transmembrane</keyword>
<sequence length="122" mass="13851">MEDLAWLVRDSAAAWLRGYGDGRFAGYESFYREARNVAPESFDLERLNEDYSAWVRERPSRFVSALNRPIVARALIAFLAVWIGAQAVPHAAGYAPKTTAGLLVAVFVGLRIFHRQRRKRLI</sequence>
<evidence type="ECO:0000313" key="3">
    <source>
        <dbReference type="Proteomes" id="UP000183529"/>
    </source>
</evidence>
<protein>
    <submittedName>
        <fullName evidence="2">Uncharacterized protein</fullName>
    </submittedName>
</protein>
<evidence type="ECO:0000256" key="1">
    <source>
        <dbReference type="SAM" id="Phobius"/>
    </source>
</evidence>
<accession>A0AAQ1JXN3</accession>
<gene>
    <name evidence="2" type="ORF">SAMN05216550_12336</name>
</gene>
<proteinExistence type="predicted"/>
<dbReference type="EMBL" id="FNZM01000023">
    <property type="protein sequence ID" value="SEK12947.1"/>
    <property type="molecule type" value="Genomic_DNA"/>
</dbReference>
<dbReference type="AlphaFoldDB" id="A0AAQ1JXN3"/>
<feature type="transmembrane region" description="Helical" evidence="1">
    <location>
        <begin position="70"/>
        <end position="88"/>
    </location>
</feature>
<evidence type="ECO:0000313" key="2">
    <source>
        <dbReference type="EMBL" id="SEK12947.1"/>
    </source>
</evidence>
<organism evidence="2 3">
    <name type="scientific">Paraburkholderia tropica</name>
    <dbReference type="NCBI Taxonomy" id="92647"/>
    <lineage>
        <taxon>Bacteria</taxon>
        <taxon>Pseudomonadati</taxon>
        <taxon>Pseudomonadota</taxon>
        <taxon>Betaproteobacteria</taxon>
        <taxon>Burkholderiales</taxon>
        <taxon>Burkholderiaceae</taxon>
        <taxon>Paraburkholderia</taxon>
    </lineage>
</organism>
<keyword evidence="1" id="KW-0472">Membrane</keyword>
<keyword evidence="1" id="KW-1133">Transmembrane helix</keyword>